<reference evidence="1 2" key="1">
    <citation type="submission" date="2019-07" db="EMBL/GenBank/DDBJ databases">
        <title>Whole genome shotgun sequence of Enterococcus villorum NBRC 100699.</title>
        <authorList>
            <person name="Hosoyama A."/>
            <person name="Uohara A."/>
            <person name="Ohji S."/>
            <person name="Ichikawa N."/>
        </authorList>
    </citation>
    <scope>NUCLEOTIDE SEQUENCE [LARGE SCALE GENOMIC DNA]</scope>
    <source>
        <strain evidence="1 2">NBRC 100699</strain>
    </source>
</reference>
<name>A0A511J097_9ENTE</name>
<evidence type="ECO:0000313" key="2">
    <source>
        <dbReference type="Proteomes" id="UP000321830"/>
    </source>
</evidence>
<evidence type="ECO:0000313" key="1">
    <source>
        <dbReference type="EMBL" id="GEL91079.1"/>
    </source>
</evidence>
<sequence>MNASFLTIRKIPLEEIKTRCENSNFALQNFDSQTIYTQFDDLLQKATFNAAFNQEIVVDYNDIIDYSIYEDEDTLTKSGLGKAIAGGIIAGPAGAVVGAIIGKGQPGKPVVSRLGIILELADGRTITVPFIKK</sequence>
<gene>
    <name evidence="1" type="ORF">EVI01_04160</name>
</gene>
<proteinExistence type="predicted"/>
<dbReference type="Proteomes" id="UP000321830">
    <property type="component" value="Unassembled WGS sequence"/>
</dbReference>
<dbReference type="AlphaFoldDB" id="A0A511J097"/>
<organism evidence="1 2">
    <name type="scientific">Enterococcus villorum</name>
    <dbReference type="NCBI Taxonomy" id="112904"/>
    <lineage>
        <taxon>Bacteria</taxon>
        <taxon>Bacillati</taxon>
        <taxon>Bacillota</taxon>
        <taxon>Bacilli</taxon>
        <taxon>Lactobacillales</taxon>
        <taxon>Enterococcaceae</taxon>
        <taxon>Enterococcus</taxon>
    </lineage>
</organism>
<dbReference type="EMBL" id="BJWF01000002">
    <property type="protein sequence ID" value="GEL91079.1"/>
    <property type="molecule type" value="Genomic_DNA"/>
</dbReference>
<comment type="caution">
    <text evidence="1">The sequence shown here is derived from an EMBL/GenBank/DDBJ whole genome shotgun (WGS) entry which is preliminary data.</text>
</comment>
<protein>
    <submittedName>
        <fullName evidence="1">Uncharacterized protein</fullName>
    </submittedName>
</protein>
<accession>A0A511J097</accession>